<dbReference type="Gene3D" id="1.10.10.10">
    <property type="entry name" value="Winged helix-like DNA-binding domain superfamily/Winged helix DNA-binding domain"/>
    <property type="match status" value="1"/>
</dbReference>
<keyword evidence="2" id="KW-0238">DNA-binding</keyword>
<dbReference type="Pfam" id="PF00392">
    <property type="entry name" value="GntR"/>
    <property type="match status" value="1"/>
</dbReference>
<dbReference type="SUPFAM" id="SSF48008">
    <property type="entry name" value="GntR ligand-binding domain-like"/>
    <property type="match status" value="1"/>
</dbReference>
<dbReference type="Proteomes" id="UP000324351">
    <property type="component" value="Unassembled WGS sequence"/>
</dbReference>
<dbReference type="EMBL" id="VUJW01000008">
    <property type="protein sequence ID" value="KAA1426446.1"/>
    <property type="molecule type" value="Genomic_DNA"/>
</dbReference>
<proteinExistence type="predicted"/>
<keyword evidence="1" id="KW-0805">Transcription regulation</keyword>
<dbReference type="AlphaFoldDB" id="A0A5B1M1B0"/>
<evidence type="ECO:0000313" key="6">
    <source>
        <dbReference type="Proteomes" id="UP000324351"/>
    </source>
</evidence>
<gene>
    <name evidence="5" type="ORF">F0U47_13650</name>
</gene>
<evidence type="ECO:0000259" key="4">
    <source>
        <dbReference type="PROSITE" id="PS50949"/>
    </source>
</evidence>
<dbReference type="InterPro" id="IPR008920">
    <property type="entry name" value="TF_FadR/GntR_C"/>
</dbReference>
<comment type="caution">
    <text evidence="5">The sequence shown here is derived from an EMBL/GenBank/DDBJ whole genome shotgun (WGS) entry which is preliminary data.</text>
</comment>
<dbReference type="GO" id="GO:0003700">
    <property type="term" value="F:DNA-binding transcription factor activity"/>
    <property type="evidence" value="ECO:0007669"/>
    <property type="project" value="InterPro"/>
</dbReference>
<sequence length="221" mass="23694">MPVPAPRSLLRDDVYARLRDAIVDGTLLPGERLRDHDLATWLGVSRTPVREALLKLGQAGLVRAAPGRSTTVATLDARVIHDAQAVVAAMHRLAVEQAVPQLQAEDLAAMREANKRFAAALRRGDAEGAIAADDEFHGIPVRTAANTALESVLEQYTPVLRRLERLRFASLGGRGSVRLHDDLVDLCEAGDVEGAAAVSHATWETLKPLLASLADAPEPTT</sequence>
<dbReference type="SUPFAM" id="SSF46785">
    <property type="entry name" value="Winged helix' DNA-binding domain"/>
    <property type="match status" value="1"/>
</dbReference>
<organism evidence="5 6">
    <name type="scientific">Nocardioides antri</name>
    <dbReference type="NCBI Taxonomy" id="2607659"/>
    <lineage>
        <taxon>Bacteria</taxon>
        <taxon>Bacillati</taxon>
        <taxon>Actinomycetota</taxon>
        <taxon>Actinomycetes</taxon>
        <taxon>Propionibacteriales</taxon>
        <taxon>Nocardioidaceae</taxon>
        <taxon>Nocardioides</taxon>
    </lineage>
</organism>
<protein>
    <submittedName>
        <fullName evidence="5">GntR family transcriptional regulator</fullName>
    </submittedName>
</protein>
<keyword evidence="6" id="KW-1185">Reference proteome</keyword>
<dbReference type="CDD" id="cd07377">
    <property type="entry name" value="WHTH_GntR"/>
    <property type="match status" value="1"/>
</dbReference>
<evidence type="ECO:0000256" key="1">
    <source>
        <dbReference type="ARBA" id="ARBA00023015"/>
    </source>
</evidence>
<dbReference type="Gene3D" id="1.20.120.530">
    <property type="entry name" value="GntR ligand-binding domain-like"/>
    <property type="match status" value="1"/>
</dbReference>
<reference evidence="5 6" key="1">
    <citation type="submission" date="2019-09" db="EMBL/GenBank/DDBJ databases">
        <title>Nocardioides panacisoli sp. nov., isolated from the soil of a ginseng field.</title>
        <authorList>
            <person name="Cho C."/>
        </authorList>
    </citation>
    <scope>NUCLEOTIDE SEQUENCE [LARGE SCALE GENOMIC DNA]</scope>
    <source>
        <strain evidence="5 6">BN140041</strain>
    </source>
</reference>
<name>A0A5B1M1B0_9ACTN</name>
<dbReference type="InterPro" id="IPR036388">
    <property type="entry name" value="WH-like_DNA-bd_sf"/>
</dbReference>
<dbReference type="InterPro" id="IPR000524">
    <property type="entry name" value="Tscrpt_reg_HTH_GntR"/>
</dbReference>
<dbReference type="GO" id="GO:0003677">
    <property type="term" value="F:DNA binding"/>
    <property type="evidence" value="ECO:0007669"/>
    <property type="project" value="UniProtKB-KW"/>
</dbReference>
<dbReference type="SMART" id="SM00345">
    <property type="entry name" value="HTH_GNTR"/>
    <property type="match status" value="1"/>
</dbReference>
<dbReference type="RefSeq" id="WP_149751028.1">
    <property type="nucleotide sequence ID" value="NZ_VUJW01000008.1"/>
</dbReference>
<evidence type="ECO:0000256" key="2">
    <source>
        <dbReference type="ARBA" id="ARBA00023125"/>
    </source>
</evidence>
<dbReference type="PROSITE" id="PS50949">
    <property type="entry name" value="HTH_GNTR"/>
    <property type="match status" value="1"/>
</dbReference>
<keyword evidence="3" id="KW-0804">Transcription</keyword>
<dbReference type="SMART" id="SM00895">
    <property type="entry name" value="FCD"/>
    <property type="match status" value="1"/>
</dbReference>
<dbReference type="PANTHER" id="PTHR43537">
    <property type="entry name" value="TRANSCRIPTIONAL REGULATOR, GNTR FAMILY"/>
    <property type="match status" value="1"/>
</dbReference>
<accession>A0A5B1M1B0</accession>
<evidence type="ECO:0000313" key="5">
    <source>
        <dbReference type="EMBL" id="KAA1426446.1"/>
    </source>
</evidence>
<reference evidence="5 6" key="2">
    <citation type="submission" date="2019-09" db="EMBL/GenBank/DDBJ databases">
        <authorList>
            <person name="Jin C."/>
        </authorList>
    </citation>
    <scope>NUCLEOTIDE SEQUENCE [LARGE SCALE GENOMIC DNA]</scope>
    <source>
        <strain evidence="5 6">BN140041</strain>
    </source>
</reference>
<dbReference type="Pfam" id="PF07729">
    <property type="entry name" value="FCD"/>
    <property type="match status" value="1"/>
</dbReference>
<evidence type="ECO:0000256" key="3">
    <source>
        <dbReference type="ARBA" id="ARBA00023163"/>
    </source>
</evidence>
<dbReference type="PANTHER" id="PTHR43537:SF24">
    <property type="entry name" value="GLUCONATE OPERON TRANSCRIPTIONAL REPRESSOR"/>
    <property type="match status" value="1"/>
</dbReference>
<dbReference type="InterPro" id="IPR036390">
    <property type="entry name" value="WH_DNA-bd_sf"/>
</dbReference>
<feature type="domain" description="HTH gntR-type" evidence="4">
    <location>
        <begin position="8"/>
        <end position="75"/>
    </location>
</feature>
<dbReference type="InterPro" id="IPR011711">
    <property type="entry name" value="GntR_C"/>
</dbReference>